<dbReference type="PROSITE" id="PS50940">
    <property type="entry name" value="CHIT_BIND_II"/>
    <property type="match status" value="2"/>
</dbReference>
<dbReference type="InterPro" id="IPR028055">
    <property type="entry name" value="YidC/Oxa/ALB_C"/>
</dbReference>
<comment type="similarity">
    <text evidence="5">Belongs to the OXA1/ALB3/YidC family.</text>
</comment>
<dbReference type="Pfam" id="PF01607">
    <property type="entry name" value="CBM_14"/>
    <property type="match status" value="1"/>
</dbReference>
<evidence type="ECO:0000256" key="1">
    <source>
        <dbReference type="ARBA" id="ARBA00004141"/>
    </source>
</evidence>
<feature type="transmembrane region" description="Helical" evidence="6">
    <location>
        <begin position="334"/>
        <end position="355"/>
    </location>
</feature>
<dbReference type="GO" id="GO:0005576">
    <property type="term" value="C:extracellular region"/>
    <property type="evidence" value="ECO:0007669"/>
    <property type="project" value="InterPro"/>
</dbReference>
<protein>
    <recommendedName>
        <fullName evidence="7">Chitin-binding type-2 domain-containing protein</fullName>
    </recommendedName>
</protein>
<keyword evidence="9" id="KW-1185">Reference proteome</keyword>
<evidence type="ECO:0000256" key="3">
    <source>
        <dbReference type="ARBA" id="ARBA00022989"/>
    </source>
</evidence>
<feature type="domain" description="Chitin-binding type-2" evidence="7">
    <location>
        <begin position="401"/>
        <end position="450"/>
    </location>
</feature>
<evidence type="ECO:0000256" key="5">
    <source>
        <dbReference type="RuleBase" id="RU003945"/>
    </source>
</evidence>
<evidence type="ECO:0000259" key="7">
    <source>
        <dbReference type="PROSITE" id="PS50940"/>
    </source>
</evidence>
<evidence type="ECO:0000256" key="4">
    <source>
        <dbReference type="ARBA" id="ARBA00023136"/>
    </source>
</evidence>
<dbReference type="SMART" id="SM00494">
    <property type="entry name" value="ChtBD2"/>
    <property type="match status" value="2"/>
</dbReference>
<evidence type="ECO:0000256" key="6">
    <source>
        <dbReference type="SAM" id="Phobius"/>
    </source>
</evidence>
<keyword evidence="2 5" id="KW-0812">Transmembrane</keyword>
<dbReference type="GO" id="GO:0005743">
    <property type="term" value="C:mitochondrial inner membrane"/>
    <property type="evidence" value="ECO:0007669"/>
    <property type="project" value="TreeGrafter"/>
</dbReference>
<organism evidence="8 9">
    <name type="scientific">Heterotrigona itama</name>
    <dbReference type="NCBI Taxonomy" id="395501"/>
    <lineage>
        <taxon>Eukaryota</taxon>
        <taxon>Metazoa</taxon>
        <taxon>Ecdysozoa</taxon>
        <taxon>Arthropoda</taxon>
        <taxon>Hexapoda</taxon>
        <taxon>Insecta</taxon>
        <taxon>Pterygota</taxon>
        <taxon>Neoptera</taxon>
        <taxon>Endopterygota</taxon>
        <taxon>Hymenoptera</taxon>
        <taxon>Apocrita</taxon>
        <taxon>Aculeata</taxon>
        <taxon>Apoidea</taxon>
        <taxon>Anthophila</taxon>
        <taxon>Apidae</taxon>
        <taxon>Heterotrigona</taxon>
    </lineage>
</organism>
<dbReference type="GO" id="GO:0032977">
    <property type="term" value="F:membrane insertase activity"/>
    <property type="evidence" value="ECO:0007669"/>
    <property type="project" value="InterPro"/>
</dbReference>
<feature type="transmembrane region" description="Helical" evidence="6">
    <location>
        <begin position="236"/>
        <end position="257"/>
    </location>
</feature>
<dbReference type="AlphaFoldDB" id="A0A6V7HA61"/>
<sequence length="569" mass="65598">MNVRMFKKIQLHLKCYGNSFMKHSCSIHYVSNAPCLNVYKNYFSNNKILVGYFSNKRNLSNTSNTILHQQLHPKIFKTPLLCNKSVALAKISNNYPISASHIRQYSNSGVTIVNDTLRYNNGIFQLISESITVEWITEAFRFMHYQTGLPWWAGIVLTTVLSRTFINLPLSILDLHNKAKQQNLKGEMMDMAEKIKKKVEREAVSSQLSPARTISLYTREFSKEQKKLYMRENCHPFKTVAIVLLQAPIWISFSVAIRNMCYMLPQIDPATVKDFQELTTGGFGWIQNLTDIDPFFVFPILFGSSNLVLMEVNHMLFHITDSKFHRIYKNFCRILILCFVPLISYLPSCLSLFWVTNNLCAMSQSLLLLSPKVRRLFRIPKTDVEHRHPYEKLQERLLDILHLKKSTKGEVYPYPGDCTRYQQCDGSGCFVLQCGAGTEFNPNIGTCDYPLQNRQDCTNRQEGEEFDVLPYPGDCTKYLVCQKGVCNLGSCTSTYVFDPATGTCSHRARGFVVCGLRSPKNLLSQGSPWALNLRNLEKRFRRFKDSVLKGLRYDVTQTEIQRHKCFRNR</sequence>
<evidence type="ECO:0000256" key="2">
    <source>
        <dbReference type="ARBA" id="ARBA00022692"/>
    </source>
</evidence>
<evidence type="ECO:0000313" key="8">
    <source>
        <dbReference type="EMBL" id="CAD1475665.1"/>
    </source>
</evidence>
<dbReference type="InterPro" id="IPR002557">
    <property type="entry name" value="Chitin-bd_dom"/>
</dbReference>
<accession>A0A6V7HA61</accession>
<comment type="subcellular location">
    <subcellularLocation>
        <location evidence="1 5">Membrane</location>
        <topology evidence="1 5">Multi-pass membrane protein</topology>
    </subcellularLocation>
</comment>
<dbReference type="InterPro" id="IPR001708">
    <property type="entry name" value="YidC/ALB3/OXA1/COX18"/>
</dbReference>
<feature type="transmembrane region" description="Helical" evidence="6">
    <location>
        <begin position="295"/>
        <end position="313"/>
    </location>
</feature>
<dbReference type="EMBL" id="CAJDYZ010008667">
    <property type="protein sequence ID" value="CAD1475665.1"/>
    <property type="molecule type" value="Genomic_DNA"/>
</dbReference>
<dbReference type="PANTHER" id="PTHR12428:SF65">
    <property type="entry name" value="CYTOCHROME C OXIDASE ASSEMBLY PROTEIN COX18, MITOCHONDRIAL"/>
    <property type="match status" value="1"/>
</dbReference>
<gene>
    <name evidence="8" type="ORF">MHI_LOCUS589490</name>
</gene>
<reference evidence="8" key="1">
    <citation type="submission" date="2020-07" db="EMBL/GenBank/DDBJ databases">
        <authorList>
            <person name="Nazaruddin N."/>
        </authorList>
    </citation>
    <scope>NUCLEOTIDE SEQUENCE</scope>
</reference>
<dbReference type="GO" id="GO:0033617">
    <property type="term" value="P:mitochondrial respiratory chain complex IV assembly"/>
    <property type="evidence" value="ECO:0007669"/>
    <property type="project" value="TreeGrafter"/>
</dbReference>
<dbReference type="Proteomes" id="UP000752696">
    <property type="component" value="Unassembled WGS sequence"/>
</dbReference>
<dbReference type="SUPFAM" id="SSF57625">
    <property type="entry name" value="Invertebrate chitin-binding proteins"/>
    <property type="match status" value="2"/>
</dbReference>
<dbReference type="Pfam" id="PF02096">
    <property type="entry name" value="60KD_IMP"/>
    <property type="match status" value="1"/>
</dbReference>
<dbReference type="InterPro" id="IPR036508">
    <property type="entry name" value="Chitin-bd_dom_sf"/>
</dbReference>
<name>A0A6V7HA61_9HYME</name>
<dbReference type="Gene3D" id="2.170.140.10">
    <property type="entry name" value="Chitin binding domain"/>
    <property type="match status" value="2"/>
</dbReference>
<evidence type="ECO:0000313" key="9">
    <source>
        <dbReference type="Proteomes" id="UP000752696"/>
    </source>
</evidence>
<keyword evidence="3 6" id="KW-1133">Transmembrane helix</keyword>
<dbReference type="OrthoDB" id="2148490at2759"/>
<feature type="domain" description="Chitin-binding type-2" evidence="7">
    <location>
        <begin position="454"/>
        <end position="516"/>
    </location>
</feature>
<dbReference type="GO" id="GO:0032979">
    <property type="term" value="P:protein insertion into mitochondrial inner membrane from matrix"/>
    <property type="evidence" value="ECO:0007669"/>
    <property type="project" value="TreeGrafter"/>
</dbReference>
<proteinExistence type="inferred from homology"/>
<keyword evidence="4 6" id="KW-0472">Membrane</keyword>
<comment type="caution">
    <text evidence="8">The sequence shown here is derived from an EMBL/GenBank/DDBJ whole genome shotgun (WGS) entry which is preliminary data.</text>
</comment>
<dbReference type="GO" id="GO:0008061">
    <property type="term" value="F:chitin binding"/>
    <property type="evidence" value="ECO:0007669"/>
    <property type="project" value="InterPro"/>
</dbReference>
<dbReference type="PANTHER" id="PTHR12428">
    <property type="entry name" value="OXA1"/>
    <property type="match status" value="1"/>
</dbReference>
<dbReference type="CDD" id="cd20069">
    <property type="entry name" value="5TM_Oxa1-like"/>
    <property type="match status" value="1"/>
</dbReference>